<accession>A0A8T2IG69</accession>
<dbReference type="AlphaFoldDB" id="A0A8T2IG69"/>
<evidence type="ECO:0000313" key="3">
    <source>
        <dbReference type="Proteomes" id="UP000812440"/>
    </source>
</evidence>
<evidence type="ECO:0000256" key="1">
    <source>
        <dbReference type="SAM" id="Phobius"/>
    </source>
</evidence>
<feature type="transmembrane region" description="Helical" evidence="1">
    <location>
        <begin position="20"/>
        <end position="40"/>
    </location>
</feature>
<sequence length="52" mass="6531">MIYHYTAFNLHQNVYLLKKIPMMAIRMLLLMKFLQLRRLLWLPNRKIQERTK</sequence>
<evidence type="ECO:0000313" key="2">
    <source>
        <dbReference type="EMBL" id="KAG8430667.1"/>
    </source>
</evidence>
<proteinExistence type="predicted"/>
<comment type="caution">
    <text evidence="2">The sequence shown here is derived from an EMBL/GenBank/DDBJ whole genome shotgun (WGS) entry which is preliminary data.</text>
</comment>
<gene>
    <name evidence="2" type="ORF">GDO86_020183</name>
</gene>
<reference evidence="2" key="1">
    <citation type="thesis" date="2020" institute="ProQuest LLC" country="789 East Eisenhower Parkway, Ann Arbor, MI, USA">
        <title>Comparative Genomics and Chromosome Evolution.</title>
        <authorList>
            <person name="Mudd A.B."/>
        </authorList>
    </citation>
    <scope>NUCLEOTIDE SEQUENCE</scope>
    <source>
        <strain evidence="2">Female2</strain>
        <tissue evidence="2">Blood</tissue>
    </source>
</reference>
<protein>
    <submittedName>
        <fullName evidence="2">Uncharacterized protein</fullName>
    </submittedName>
</protein>
<keyword evidence="1" id="KW-0812">Transmembrane</keyword>
<keyword evidence="3" id="KW-1185">Reference proteome</keyword>
<keyword evidence="1" id="KW-1133">Transmembrane helix</keyword>
<dbReference type="Proteomes" id="UP000812440">
    <property type="component" value="Unassembled WGS sequence"/>
</dbReference>
<dbReference type="EMBL" id="JAACNH010000719">
    <property type="protein sequence ID" value="KAG8430667.1"/>
    <property type="molecule type" value="Genomic_DNA"/>
</dbReference>
<keyword evidence="1" id="KW-0472">Membrane</keyword>
<organism evidence="2 3">
    <name type="scientific">Hymenochirus boettgeri</name>
    <name type="common">Congo dwarf clawed frog</name>
    <dbReference type="NCBI Taxonomy" id="247094"/>
    <lineage>
        <taxon>Eukaryota</taxon>
        <taxon>Metazoa</taxon>
        <taxon>Chordata</taxon>
        <taxon>Craniata</taxon>
        <taxon>Vertebrata</taxon>
        <taxon>Euteleostomi</taxon>
        <taxon>Amphibia</taxon>
        <taxon>Batrachia</taxon>
        <taxon>Anura</taxon>
        <taxon>Pipoidea</taxon>
        <taxon>Pipidae</taxon>
        <taxon>Pipinae</taxon>
        <taxon>Hymenochirus</taxon>
    </lineage>
</organism>
<name>A0A8T2IG69_9PIPI</name>